<accession>A0A4U5X6Y0</accession>
<feature type="compositionally biased region" description="Low complexity" evidence="1">
    <location>
        <begin position="264"/>
        <end position="274"/>
    </location>
</feature>
<dbReference type="AlphaFoldDB" id="A0A4U5X6Y0"/>
<name>A0A4U5X6Y0_STRGB</name>
<protein>
    <submittedName>
        <fullName evidence="2">Uncharacterized protein</fullName>
    </submittedName>
</protein>
<dbReference type="Pfam" id="PF19934">
    <property type="entry name" value="DUF6397"/>
    <property type="match status" value="1"/>
</dbReference>
<evidence type="ECO:0000313" key="2">
    <source>
        <dbReference type="EMBL" id="TKT09901.1"/>
    </source>
</evidence>
<evidence type="ECO:0000313" key="3">
    <source>
        <dbReference type="Proteomes" id="UP000308632"/>
    </source>
</evidence>
<proteinExistence type="predicted"/>
<reference evidence="2 3" key="1">
    <citation type="submission" date="2019-04" db="EMBL/GenBank/DDBJ databases">
        <title>Streptomyces lasaliensis sp.nov., an Actinomycete isolated from soil which produces the polyether antibiotic lasalocid.</title>
        <authorList>
            <person name="Erwin G."/>
            <person name="Haber C."/>
        </authorList>
    </citation>
    <scope>NUCLEOTIDE SEQUENCE [LARGE SCALE GENOMIC DNA]</scope>
    <source>
        <strain evidence="2 3">DSM 40089</strain>
    </source>
</reference>
<dbReference type="InterPro" id="IPR045652">
    <property type="entry name" value="DUF6397"/>
</dbReference>
<feature type="region of interest" description="Disordered" evidence="1">
    <location>
        <begin position="248"/>
        <end position="299"/>
    </location>
</feature>
<feature type="compositionally biased region" description="Low complexity" evidence="1">
    <location>
        <begin position="289"/>
        <end position="299"/>
    </location>
</feature>
<sequence>MSAHTVTASPAETCAPGRAARELGLKRGELDLAARLGRIRTVPDEGGGGRRVPRAELDRLRAEPGFPEALRESVRTVGTREAAELMEVAPTRFTRFARAGLVVPVAFYLNRYRAVVWRYLADELRDFAAAPEHARLLHGPAPETLRGHLAAGLDLRARNWRGRHLGFLLRQAEDPWQRAGALAALLDPAHIAEGVTDPYERAHLDRFRPPPPGHGAPGSPAALLAERIATADDPDEIAWLRSDLAQALAEAREERPAPRPAPRPATAAPASASPTGPPGQRPPERARLRLPGWLRRGGA</sequence>
<gene>
    <name evidence="2" type="ORF">E4U92_10060</name>
</gene>
<dbReference type="RefSeq" id="WP_137299957.1">
    <property type="nucleotide sequence ID" value="NZ_BMVD01000003.1"/>
</dbReference>
<dbReference type="Proteomes" id="UP000308632">
    <property type="component" value="Unassembled WGS sequence"/>
</dbReference>
<evidence type="ECO:0000256" key="1">
    <source>
        <dbReference type="SAM" id="MobiDB-lite"/>
    </source>
</evidence>
<dbReference type="EMBL" id="SZPR01000010">
    <property type="protein sequence ID" value="TKT09901.1"/>
    <property type="molecule type" value="Genomic_DNA"/>
</dbReference>
<organism evidence="2 3">
    <name type="scientific">Streptomyces galbus</name>
    <dbReference type="NCBI Taxonomy" id="33898"/>
    <lineage>
        <taxon>Bacteria</taxon>
        <taxon>Bacillati</taxon>
        <taxon>Actinomycetota</taxon>
        <taxon>Actinomycetes</taxon>
        <taxon>Kitasatosporales</taxon>
        <taxon>Streptomycetaceae</taxon>
        <taxon>Streptomyces</taxon>
    </lineage>
</organism>
<comment type="caution">
    <text evidence="2">The sequence shown here is derived from an EMBL/GenBank/DDBJ whole genome shotgun (WGS) entry which is preliminary data.</text>
</comment>